<dbReference type="PANTHER" id="PTHR13370">
    <property type="entry name" value="RNA METHYLASE-RELATED"/>
    <property type="match status" value="1"/>
</dbReference>
<dbReference type="SUPFAM" id="SSF53335">
    <property type="entry name" value="S-adenosyl-L-methionine-dependent methyltransferases"/>
    <property type="match status" value="1"/>
</dbReference>
<keyword evidence="2 6" id="KW-0489">Methyltransferase</keyword>
<name>A0ABW8NDV8_9GAMM</name>
<accession>A0ABW8NDV8</accession>
<reference evidence="6 7" key="1">
    <citation type="submission" date="2024-03" db="EMBL/GenBank/DDBJ databases">
        <title>High-quality draft genome sequence of Oceanobacter sp. wDCs-4.</title>
        <authorList>
            <person name="Dong C."/>
        </authorList>
    </citation>
    <scope>NUCLEOTIDE SEQUENCE [LARGE SCALE GENOMIC DNA]</scope>
    <source>
        <strain evidence="7">wDCs-4</strain>
    </source>
</reference>
<dbReference type="InterPro" id="IPR029063">
    <property type="entry name" value="SAM-dependent_MTases_sf"/>
</dbReference>
<dbReference type="NCBIfam" id="NF010253">
    <property type="entry name" value="PRK13699.1"/>
    <property type="match status" value="1"/>
</dbReference>
<dbReference type="GO" id="GO:0008168">
    <property type="term" value="F:methyltransferase activity"/>
    <property type="evidence" value="ECO:0007669"/>
    <property type="project" value="UniProtKB-KW"/>
</dbReference>
<dbReference type="PANTHER" id="PTHR13370:SF3">
    <property type="entry name" value="TRNA (GUANINE(10)-N2)-METHYLTRANSFERASE HOMOLOG"/>
    <property type="match status" value="1"/>
</dbReference>
<dbReference type="GO" id="GO:0032259">
    <property type="term" value="P:methylation"/>
    <property type="evidence" value="ECO:0007669"/>
    <property type="project" value="UniProtKB-KW"/>
</dbReference>
<proteinExistence type="inferred from homology"/>
<dbReference type="Proteomes" id="UP001620597">
    <property type="component" value="Unassembled WGS sequence"/>
</dbReference>
<dbReference type="Gene3D" id="3.40.50.150">
    <property type="entry name" value="Vaccinia Virus protein VP39"/>
    <property type="match status" value="1"/>
</dbReference>
<evidence type="ECO:0000313" key="7">
    <source>
        <dbReference type="Proteomes" id="UP001620597"/>
    </source>
</evidence>
<dbReference type="InterPro" id="IPR002941">
    <property type="entry name" value="DNA_methylase_N4/N6"/>
</dbReference>
<dbReference type="InterPro" id="IPR001091">
    <property type="entry name" value="RM_Methyltransferase"/>
</dbReference>
<evidence type="ECO:0000313" key="6">
    <source>
        <dbReference type="EMBL" id="MFK4751136.1"/>
    </source>
</evidence>
<dbReference type="EMBL" id="JBBKTX010000002">
    <property type="protein sequence ID" value="MFK4751136.1"/>
    <property type="molecule type" value="Genomic_DNA"/>
</dbReference>
<organism evidence="6 7">
    <name type="scientific">Oceanobacter antarcticus</name>
    <dbReference type="NCBI Taxonomy" id="3133425"/>
    <lineage>
        <taxon>Bacteria</taxon>
        <taxon>Pseudomonadati</taxon>
        <taxon>Pseudomonadota</taxon>
        <taxon>Gammaproteobacteria</taxon>
        <taxon>Oceanospirillales</taxon>
        <taxon>Oceanospirillaceae</taxon>
        <taxon>Oceanobacter</taxon>
    </lineage>
</organism>
<dbReference type="EC" id="2.1.1.-" evidence="4"/>
<sequence length="216" mass="23944">MFRNQIMCGESQHLLSALPENSVDLVVTDPPYLISYKDSFGRKVRNDDNPDGVLPVFNEIARVLKPESYCISFYGWSAIAQFVNCWQEAGLRIVGHLVWPKGYARRAGHVRFAHEAAYVLAKGYPDFPEKPLNDVQRWIYSGNASHPTQKAVQVIKPLIQAFSRPGDLVLDPFSGSGTTAIAAALSGRDYLGIELEPGYCTLARNRLASVHLPKAV</sequence>
<comment type="caution">
    <text evidence="6">The sequence shown here is derived from an EMBL/GenBank/DDBJ whole genome shotgun (WGS) entry which is preliminary data.</text>
</comment>
<dbReference type="PRINTS" id="PR00508">
    <property type="entry name" value="S21N4MTFRASE"/>
</dbReference>
<evidence type="ECO:0000256" key="1">
    <source>
        <dbReference type="ARBA" id="ARBA00006594"/>
    </source>
</evidence>
<keyword evidence="7" id="KW-1185">Reference proteome</keyword>
<dbReference type="Pfam" id="PF01555">
    <property type="entry name" value="N6_N4_Mtase"/>
    <property type="match status" value="1"/>
</dbReference>
<evidence type="ECO:0000256" key="3">
    <source>
        <dbReference type="ARBA" id="ARBA00022679"/>
    </source>
</evidence>
<evidence type="ECO:0000259" key="5">
    <source>
        <dbReference type="Pfam" id="PF01555"/>
    </source>
</evidence>
<protein>
    <recommendedName>
        <fullName evidence="4">Methyltransferase</fullName>
        <ecNumber evidence="4">2.1.1.-</ecNumber>
    </recommendedName>
</protein>
<gene>
    <name evidence="6" type="ORF">WG929_01825</name>
</gene>
<evidence type="ECO:0000256" key="2">
    <source>
        <dbReference type="ARBA" id="ARBA00022603"/>
    </source>
</evidence>
<comment type="similarity">
    <text evidence="1 4">Belongs to the N(4)/N(6)-methyltransferase family.</text>
</comment>
<feature type="domain" description="DNA methylase N-4/N-6" evidence="5">
    <location>
        <begin position="23"/>
        <end position="204"/>
    </location>
</feature>
<dbReference type="InterPro" id="IPR002052">
    <property type="entry name" value="DNA_methylase_N6_adenine_CS"/>
</dbReference>
<evidence type="ECO:0000256" key="4">
    <source>
        <dbReference type="RuleBase" id="RU362026"/>
    </source>
</evidence>
<dbReference type="PROSITE" id="PS00092">
    <property type="entry name" value="N6_MTASE"/>
    <property type="match status" value="1"/>
</dbReference>
<dbReference type="RefSeq" id="WP_416204649.1">
    <property type="nucleotide sequence ID" value="NZ_JBBKTX010000002.1"/>
</dbReference>
<keyword evidence="3" id="KW-0808">Transferase</keyword>